<gene>
    <name evidence="2" type="ORF">M976_04267</name>
</gene>
<comment type="caution">
    <text evidence="2">The sequence shown here is derived from an EMBL/GenBank/DDBJ whole genome shotgun (WGS) entry which is preliminary data.</text>
</comment>
<feature type="transmembrane region" description="Helical" evidence="1">
    <location>
        <begin position="45"/>
        <end position="61"/>
    </location>
</feature>
<proteinExistence type="predicted"/>
<name>A0ABX2W2M9_9ENTR</name>
<keyword evidence="1" id="KW-0472">Membrane</keyword>
<keyword evidence="3" id="KW-1185">Reference proteome</keyword>
<keyword evidence="1" id="KW-1133">Transmembrane helix</keyword>
<evidence type="ECO:0008006" key="4">
    <source>
        <dbReference type="Google" id="ProtNLM"/>
    </source>
</evidence>
<keyword evidence="1" id="KW-0812">Transmembrane</keyword>
<feature type="transmembrane region" description="Helical" evidence="1">
    <location>
        <begin position="109"/>
        <end position="129"/>
    </location>
</feature>
<feature type="transmembrane region" description="Helical" evidence="1">
    <location>
        <begin position="21"/>
        <end position="39"/>
    </location>
</feature>
<dbReference type="EMBL" id="LXEQ01000061">
    <property type="protein sequence ID" value="OAT24806.1"/>
    <property type="molecule type" value="Genomic_DNA"/>
</dbReference>
<accession>A0ABX2W2M9</accession>
<reference evidence="2 3" key="1">
    <citation type="submission" date="2016-04" db="EMBL/GenBank/DDBJ databases">
        <title>ATOL: Assembling a taxonomically balanced genome-scale reconstruction of the evolutionary history of the Enterobacteriaceae.</title>
        <authorList>
            <person name="Plunkett G.III."/>
            <person name="Neeno-Eckwall E.C."/>
            <person name="Glasner J.D."/>
            <person name="Perna N.T."/>
        </authorList>
    </citation>
    <scope>NUCLEOTIDE SEQUENCE [LARGE SCALE GENOMIC DNA]</scope>
    <source>
        <strain evidence="2 3">ATCC 51602</strain>
    </source>
</reference>
<sequence>MPFLQKDIAMNYQIFSPFSNRISTLIAFLLSVALAWFGLSAPLSYFFLLGFIFPIIISMRLHRLNETGTAYTLTENSHWTIYIYGFPTQEQRAVLKNPCFWSSDRIKQFFVRCFVAKTLMQCASIAILAQDFIKPERTTPMLVMIALPVLLCLLYAVSKSTYMLYLIMTNKWQCESLVTETGSVWYQGFLETEGVRQPLFSRLL</sequence>
<feature type="transmembrane region" description="Helical" evidence="1">
    <location>
        <begin position="141"/>
        <end position="158"/>
    </location>
</feature>
<evidence type="ECO:0000256" key="1">
    <source>
        <dbReference type="SAM" id="Phobius"/>
    </source>
</evidence>
<protein>
    <recommendedName>
        <fullName evidence="4">Inner membrane protein</fullName>
    </recommendedName>
</protein>
<evidence type="ECO:0000313" key="3">
    <source>
        <dbReference type="Proteomes" id="UP000078407"/>
    </source>
</evidence>
<evidence type="ECO:0000313" key="2">
    <source>
        <dbReference type="EMBL" id="OAT24806.1"/>
    </source>
</evidence>
<dbReference type="Proteomes" id="UP000078407">
    <property type="component" value="Unassembled WGS sequence"/>
</dbReference>
<organism evidence="2 3">
    <name type="scientific">Buttiauxella ferragutiae ATCC 51602</name>
    <dbReference type="NCBI Taxonomy" id="1354252"/>
    <lineage>
        <taxon>Bacteria</taxon>
        <taxon>Pseudomonadati</taxon>
        <taxon>Pseudomonadota</taxon>
        <taxon>Gammaproteobacteria</taxon>
        <taxon>Enterobacterales</taxon>
        <taxon>Enterobacteriaceae</taxon>
        <taxon>Buttiauxella</taxon>
    </lineage>
</organism>